<comment type="caution">
    <text evidence="1">The sequence shown here is derived from an EMBL/GenBank/DDBJ whole genome shotgun (WGS) entry which is preliminary data.</text>
</comment>
<keyword evidence="2" id="KW-1185">Reference proteome</keyword>
<protein>
    <submittedName>
        <fullName evidence="1">Uncharacterized protein</fullName>
    </submittedName>
</protein>
<proteinExistence type="predicted"/>
<sequence length="105" mass="11630">MSYAFVRRAEIAYNSWRRMASAWASQVVLSSCLPLSALSERSRVCDACVVAHRHGRKSLEFFLVLPGLASLVTGRTTQPTANSVIRGAAHQVRPRGLIDWCEART</sequence>
<accession>A0A550CVC2</accession>
<evidence type="ECO:0000313" key="2">
    <source>
        <dbReference type="Proteomes" id="UP000320762"/>
    </source>
</evidence>
<organism evidence="1 2">
    <name type="scientific">Schizophyllum amplum</name>
    <dbReference type="NCBI Taxonomy" id="97359"/>
    <lineage>
        <taxon>Eukaryota</taxon>
        <taxon>Fungi</taxon>
        <taxon>Dikarya</taxon>
        <taxon>Basidiomycota</taxon>
        <taxon>Agaricomycotina</taxon>
        <taxon>Agaricomycetes</taxon>
        <taxon>Agaricomycetidae</taxon>
        <taxon>Agaricales</taxon>
        <taxon>Schizophyllaceae</taxon>
        <taxon>Schizophyllum</taxon>
    </lineage>
</organism>
<reference evidence="1 2" key="1">
    <citation type="journal article" date="2019" name="New Phytol.">
        <title>Comparative genomics reveals unique wood-decay strategies and fruiting body development in the Schizophyllaceae.</title>
        <authorList>
            <person name="Almasi E."/>
            <person name="Sahu N."/>
            <person name="Krizsan K."/>
            <person name="Balint B."/>
            <person name="Kovacs G.M."/>
            <person name="Kiss B."/>
            <person name="Cseklye J."/>
            <person name="Drula E."/>
            <person name="Henrissat B."/>
            <person name="Nagy I."/>
            <person name="Chovatia M."/>
            <person name="Adam C."/>
            <person name="LaButti K."/>
            <person name="Lipzen A."/>
            <person name="Riley R."/>
            <person name="Grigoriev I.V."/>
            <person name="Nagy L.G."/>
        </authorList>
    </citation>
    <scope>NUCLEOTIDE SEQUENCE [LARGE SCALE GENOMIC DNA]</scope>
    <source>
        <strain evidence="1 2">NL-1724</strain>
    </source>
</reference>
<dbReference type="PROSITE" id="PS51257">
    <property type="entry name" value="PROKAR_LIPOPROTEIN"/>
    <property type="match status" value="1"/>
</dbReference>
<dbReference type="Proteomes" id="UP000320762">
    <property type="component" value="Unassembled WGS sequence"/>
</dbReference>
<gene>
    <name evidence="1" type="ORF">BD626DRAFT_120230</name>
</gene>
<name>A0A550CVC2_9AGAR</name>
<evidence type="ECO:0000313" key="1">
    <source>
        <dbReference type="EMBL" id="TRM68731.1"/>
    </source>
</evidence>
<dbReference type="EMBL" id="VDMD01000002">
    <property type="protein sequence ID" value="TRM68731.1"/>
    <property type="molecule type" value="Genomic_DNA"/>
</dbReference>
<dbReference type="AlphaFoldDB" id="A0A550CVC2"/>